<dbReference type="AlphaFoldDB" id="A0A7Y9IWJ4"/>
<keyword evidence="2" id="KW-1185">Reference proteome</keyword>
<dbReference type="Proteomes" id="UP000542125">
    <property type="component" value="Unassembled WGS sequence"/>
</dbReference>
<sequence length="109" mass="11565">MPRNDPPAPPGKRPAAQVVLQATAKLARREIAYRGYWINAWAQAVAAARDAFLPRFMLSSDPPGTAGRIWLLQSIPSAGVLGDSQRAADHALAMGRAYVDAIRGAGTAD</sequence>
<organism evidence="1 2">
    <name type="scientific">Pigmentiphaga litoralis</name>
    <dbReference type="NCBI Taxonomy" id="516702"/>
    <lineage>
        <taxon>Bacteria</taxon>
        <taxon>Pseudomonadati</taxon>
        <taxon>Pseudomonadota</taxon>
        <taxon>Betaproteobacteria</taxon>
        <taxon>Burkholderiales</taxon>
        <taxon>Alcaligenaceae</taxon>
        <taxon>Pigmentiphaga</taxon>
    </lineage>
</organism>
<protein>
    <submittedName>
        <fullName evidence="1">Uncharacterized protein</fullName>
    </submittedName>
</protein>
<gene>
    <name evidence="1" type="ORF">FHW18_003386</name>
</gene>
<reference evidence="1 2" key="1">
    <citation type="submission" date="2020-07" db="EMBL/GenBank/DDBJ databases">
        <title>Genomic Encyclopedia of Type Strains, Phase IV (KMG-V): Genome sequencing to study the core and pangenomes of soil and plant-associated prokaryotes.</title>
        <authorList>
            <person name="Whitman W."/>
        </authorList>
    </citation>
    <scope>NUCLEOTIDE SEQUENCE [LARGE SCALE GENOMIC DNA]</scope>
    <source>
        <strain evidence="1 2">SAS40</strain>
    </source>
</reference>
<dbReference type="RefSeq" id="WP_179587845.1">
    <property type="nucleotide sequence ID" value="NZ_JACBYR010000001.1"/>
</dbReference>
<dbReference type="EMBL" id="JACBYR010000001">
    <property type="protein sequence ID" value="NYE84115.1"/>
    <property type="molecule type" value="Genomic_DNA"/>
</dbReference>
<evidence type="ECO:0000313" key="1">
    <source>
        <dbReference type="EMBL" id="NYE84115.1"/>
    </source>
</evidence>
<evidence type="ECO:0000313" key="2">
    <source>
        <dbReference type="Proteomes" id="UP000542125"/>
    </source>
</evidence>
<proteinExistence type="predicted"/>
<comment type="caution">
    <text evidence="1">The sequence shown here is derived from an EMBL/GenBank/DDBJ whole genome shotgun (WGS) entry which is preliminary data.</text>
</comment>
<name>A0A7Y9IWJ4_9BURK</name>
<accession>A0A7Y9IWJ4</accession>